<protein>
    <recommendedName>
        <fullName evidence="2">Cupin type-2 domain-containing protein</fullName>
    </recommendedName>
</protein>
<accession>A0A1F6D7A6</accession>
<proteinExistence type="predicted"/>
<dbReference type="SUPFAM" id="SSF51215">
    <property type="entry name" value="Regulatory protein AraC"/>
    <property type="match status" value="1"/>
</dbReference>
<evidence type="ECO:0000313" key="3">
    <source>
        <dbReference type="EMBL" id="OGG57241.1"/>
    </source>
</evidence>
<name>A0A1F6D7A6_HANXR</name>
<dbReference type="Gene3D" id="2.60.120.10">
    <property type="entry name" value="Jelly Rolls"/>
    <property type="match status" value="1"/>
</dbReference>
<dbReference type="InterPro" id="IPR014710">
    <property type="entry name" value="RmlC-like_jellyroll"/>
</dbReference>
<feature type="domain" description="Cupin type-2" evidence="2">
    <location>
        <begin position="27"/>
        <end position="83"/>
    </location>
</feature>
<organism evidence="3 4">
    <name type="scientific">Handelsmanbacteria sp. (strain RIFCSPLOWO2_12_FULL_64_10)</name>
    <dbReference type="NCBI Taxonomy" id="1817868"/>
    <lineage>
        <taxon>Bacteria</taxon>
        <taxon>Candidatus Handelsmaniibacteriota</taxon>
    </lineage>
</organism>
<comment type="caution">
    <text evidence="3">The sequence shown here is derived from an EMBL/GenBank/DDBJ whole genome shotgun (WGS) entry which is preliminary data.</text>
</comment>
<dbReference type="Pfam" id="PF07883">
    <property type="entry name" value="Cupin_2"/>
    <property type="match status" value="1"/>
</dbReference>
<gene>
    <name evidence="3" type="ORF">A3F84_13235</name>
</gene>
<keyword evidence="1" id="KW-0238">DNA-binding</keyword>
<dbReference type="InterPro" id="IPR013096">
    <property type="entry name" value="Cupin_2"/>
</dbReference>
<evidence type="ECO:0000259" key="2">
    <source>
        <dbReference type="Pfam" id="PF07883"/>
    </source>
</evidence>
<dbReference type="InterPro" id="IPR037923">
    <property type="entry name" value="HTH-like"/>
</dbReference>
<evidence type="ECO:0000313" key="4">
    <source>
        <dbReference type="Proteomes" id="UP000178606"/>
    </source>
</evidence>
<dbReference type="Proteomes" id="UP000178606">
    <property type="component" value="Unassembled WGS sequence"/>
</dbReference>
<sequence length="130" mass="14674">MPIIRTTEKPLSAQNRPAWSRATSAGVFRVPAQGGRFDRHYHDCDEYWLIFRGKAKVFSEGQEYYVKPGDIVCTKAGDEHDVLEVYEDLEAFWFEDATPSGGRVGHLHCDPELRTGHAVLVRPIPSDFPG</sequence>
<dbReference type="GO" id="GO:0003677">
    <property type="term" value="F:DNA binding"/>
    <property type="evidence" value="ECO:0007669"/>
    <property type="project" value="UniProtKB-KW"/>
</dbReference>
<reference evidence="3 4" key="1">
    <citation type="journal article" date="2016" name="Nat. Commun.">
        <title>Thousands of microbial genomes shed light on interconnected biogeochemical processes in an aquifer system.</title>
        <authorList>
            <person name="Anantharaman K."/>
            <person name="Brown C.T."/>
            <person name="Hug L.A."/>
            <person name="Sharon I."/>
            <person name="Castelle C.J."/>
            <person name="Probst A.J."/>
            <person name="Thomas B.C."/>
            <person name="Singh A."/>
            <person name="Wilkins M.J."/>
            <person name="Karaoz U."/>
            <person name="Brodie E.L."/>
            <person name="Williams K.H."/>
            <person name="Hubbard S.S."/>
            <person name="Banfield J.F."/>
        </authorList>
    </citation>
    <scope>NUCLEOTIDE SEQUENCE [LARGE SCALE GENOMIC DNA]</scope>
    <source>
        <strain evidence="4">RIFCSPLOWO2_12_FULL_64_10</strain>
    </source>
</reference>
<evidence type="ECO:0000256" key="1">
    <source>
        <dbReference type="ARBA" id="ARBA00023125"/>
    </source>
</evidence>
<dbReference type="EMBL" id="MFKF01000006">
    <property type="protein sequence ID" value="OGG57241.1"/>
    <property type="molecule type" value="Genomic_DNA"/>
</dbReference>
<dbReference type="AlphaFoldDB" id="A0A1F6D7A6"/>